<comment type="function">
    <text evidence="3">Binds double-stranded RNA.</text>
</comment>
<dbReference type="SUPFAM" id="SSF54768">
    <property type="entry name" value="dsRNA-binding domain-like"/>
    <property type="match status" value="1"/>
</dbReference>
<reference evidence="6" key="2">
    <citation type="submission" date="2018-05" db="EMBL/GenBank/DDBJ databases">
        <title>OmerRS3 (Oryza meridionalis Reference Sequence Version 3).</title>
        <authorList>
            <person name="Zhang J."/>
            <person name="Kudrna D."/>
            <person name="Lee S."/>
            <person name="Talag J."/>
            <person name="Welchert J."/>
            <person name="Wing R.A."/>
        </authorList>
    </citation>
    <scope>NUCLEOTIDE SEQUENCE [LARGE SCALE GENOMIC DNA]</scope>
    <source>
        <strain evidence="6">cv. OR44</strain>
    </source>
</reference>
<dbReference type="HOGENOM" id="CLU_1470418_0_0_1"/>
<dbReference type="Proteomes" id="UP000008021">
    <property type="component" value="Chromosome 8"/>
</dbReference>
<evidence type="ECO:0000256" key="1">
    <source>
        <dbReference type="ARBA" id="ARBA00022737"/>
    </source>
</evidence>
<sequence length="184" mass="20712">MAAATAEPLAVAVACTATATAGTDHSPAPLPPPPPHCNYKSKLQEYLQQANKQLPIYCTKCKGEHHQLKFKSTVMVDGEEFSSTFCHRRVKDAEQDAAKVAYDTLLERKETETDDTDVFELIDQSLLRNPKSYQQLSQLPTHLSKLSMYQRSTRITKSEDQRSLDSVFLCWRLTGFGDNMVLCR</sequence>
<evidence type="ECO:0000256" key="2">
    <source>
        <dbReference type="ARBA" id="ARBA00022884"/>
    </source>
</evidence>
<dbReference type="PROSITE" id="PS50137">
    <property type="entry name" value="DS_RBD"/>
    <property type="match status" value="1"/>
</dbReference>
<organism evidence="6">
    <name type="scientific">Oryza meridionalis</name>
    <dbReference type="NCBI Taxonomy" id="40149"/>
    <lineage>
        <taxon>Eukaryota</taxon>
        <taxon>Viridiplantae</taxon>
        <taxon>Streptophyta</taxon>
        <taxon>Embryophyta</taxon>
        <taxon>Tracheophyta</taxon>
        <taxon>Spermatophyta</taxon>
        <taxon>Magnoliopsida</taxon>
        <taxon>Liliopsida</taxon>
        <taxon>Poales</taxon>
        <taxon>Poaceae</taxon>
        <taxon>BOP clade</taxon>
        <taxon>Oryzoideae</taxon>
        <taxon>Oryzeae</taxon>
        <taxon>Oryzinae</taxon>
        <taxon>Oryza</taxon>
    </lineage>
</organism>
<feature type="domain" description="DRBM" evidence="5">
    <location>
        <begin position="38"/>
        <end position="107"/>
    </location>
</feature>
<evidence type="ECO:0000256" key="4">
    <source>
        <dbReference type="PROSITE-ProRule" id="PRU00266"/>
    </source>
</evidence>
<dbReference type="GO" id="GO:0003723">
    <property type="term" value="F:RNA binding"/>
    <property type="evidence" value="ECO:0007669"/>
    <property type="project" value="UniProtKB-UniRule"/>
</dbReference>
<dbReference type="Gene3D" id="3.30.160.20">
    <property type="match status" value="1"/>
</dbReference>
<evidence type="ECO:0000256" key="3">
    <source>
        <dbReference type="ARBA" id="ARBA00037597"/>
    </source>
</evidence>
<dbReference type="Pfam" id="PF00035">
    <property type="entry name" value="dsrm"/>
    <property type="match status" value="1"/>
</dbReference>
<dbReference type="PANTHER" id="PTHR46031:SF37">
    <property type="entry name" value="DRBM DOMAIN-CONTAINING PROTEIN"/>
    <property type="match status" value="1"/>
</dbReference>
<dbReference type="AlphaFoldDB" id="A0A0E0EL61"/>
<evidence type="ECO:0000259" key="5">
    <source>
        <dbReference type="PROSITE" id="PS50137"/>
    </source>
</evidence>
<name>A0A0E0EL61_9ORYZ</name>
<dbReference type="Gramene" id="OMERI08G11300.3">
    <property type="protein sequence ID" value="OMERI08G11300.3"/>
    <property type="gene ID" value="OMERI08G11300"/>
</dbReference>
<dbReference type="EnsemblPlants" id="OMERI08G11300.3">
    <property type="protein sequence ID" value="OMERI08G11300.3"/>
    <property type="gene ID" value="OMERI08G11300"/>
</dbReference>
<keyword evidence="2 4" id="KW-0694">RNA-binding</keyword>
<dbReference type="SMART" id="SM00358">
    <property type="entry name" value="DSRM"/>
    <property type="match status" value="1"/>
</dbReference>
<keyword evidence="1" id="KW-0677">Repeat</keyword>
<accession>A0A0E0EL61</accession>
<dbReference type="InterPro" id="IPR014720">
    <property type="entry name" value="dsRBD_dom"/>
</dbReference>
<proteinExistence type="predicted"/>
<reference evidence="6" key="1">
    <citation type="submission" date="2015-04" db="UniProtKB">
        <authorList>
            <consortium name="EnsemblPlants"/>
        </authorList>
    </citation>
    <scope>IDENTIFICATION</scope>
</reference>
<evidence type="ECO:0000313" key="6">
    <source>
        <dbReference type="EnsemblPlants" id="OMERI08G11300.3"/>
    </source>
</evidence>
<protein>
    <recommendedName>
        <fullName evidence="5">DRBM domain-containing protein</fullName>
    </recommendedName>
</protein>
<dbReference type="PANTHER" id="PTHR46031">
    <property type="match status" value="1"/>
</dbReference>
<dbReference type="FunFam" id="3.30.160.20:FF:000047">
    <property type="entry name" value="double-stranded RNA-binding protein 1"/>
    <property type="match status" value="1"/>
</dbReference>
<evidence type="ECO:0000313" key="7">
    <source>
        <dbReference type="Proteomes" id="UP000008021"/>
    </source>
</evidence>
<keyword evidence="7" id="KW-1185">Reference proteome</keyword>